<evidence type="ECO:0000256" key="1">
    <source>
        <dbReference type="SAM" id="MobiDB-lite"/>
    </source>
</evidence>
<name>A0A3N6TUL7_9GAMM</name>
<protein>
    <recommendedName>
        <fullName evidence="2">Surface presentation of antigen domain-containing protein</fullName>
    </recommendedName>
</protein>
<sequence length="310" mass="34361">MSVKITEVVNNVTCDDAVSEDDTLSELVRRKIKSKSAEQLTQIPHGMAIQLFSSAENYSLTSGGLSSEENKNALVNITEKKEETTFSWKDDKKFLLQEKNSRRLTMIASTAADAGQVNHLKATHAATGNDVSKPLLNSGLTTNTELQQQILQNAARQERLLSSFDAEKKTKKNQGSDANLQQNQTVSLNEESTTESQTASTAEHSRLSITAMLQNKMRTQATASFADNHSLNLDYKFQQWSGDHSVKVSLPVEKGREGNLTLLPSGSRAAEILSSQFSHLTSHTPKLLEPDRDGDQQRRQQQNTQDEEQE</sequence>
<feature type="compositionally biased region" description="Basic and acidic residues" evidence="1">
    <location>
        <begin position="286"/>
        <end position="298"/>
    </location>
</feature>
<comment type="caution">
    <text evidence="3">The sequence shown here is derived from an EMBL/GenBank/DDBJ whole genome shotgun (WGS) entry which is preliminary data.</text>
</comment>
<feature type="region of interest" description="Disordered" evidence="1">
    <location>
        <begin position="278"/>
        <end position="310"/>
    </location>
</feature>
<dbReference type="Pfam" id="PF02510">
    <property type="entry name" value="SPAN"/>
    <property type="match status" value="1"/>
</dbReference>
<keyword evidence="4" id="KW-1185">Reference proteome</keyword>
<feature type="compositionally biased region" description="Low complexity" evidence="1">
    <location>
        <begin position="190"/>
        <end position="202"/>
    </location>
</feature>
<accession>A0A3N6TUL7</accession>
<dbReference type="RefSeq" id="WP_124232475.1">
    <property type="nucleotide sequence ID" value="NZ_RHHM01000004.1"/>
</dbReference>
<proteinExistence type="predicted"/>
<reference evidence="3 4" key="1">
    <citation type="submission" date="2018-10" db="EMBL/GenBank/DDBJ databases">
        <title>Draft genome sequence for the type isolate of Erwinia psidii, agent causal of bacterial blight in guava (Psidium guajava) and wilt and die-back of Eucalyptus spp.</title>
        <authorList>
            <person name="Hermenegildo P.S."/>
            <person name="Santos S.A."/>
            <person name="Guimaraes L.M.S."/>
            <person name="Vidigal P.M.P."/>
            <person name="Pereira I.C."/>
            <person name="Badel J.L."/>
            <person name="Alfenas-Zerbini P."/>
            <person name="Ferreira M.A.S.V."/>
            <person name="Alfenas A.C."/>
        </authorList>
    </citation>
    <scope>NUCLEOTIDE SEQUENCE [LARGE SCALE GENOMIC DNA]</scope>
    <source>
        <strain evidence="3 4">IBSBF 435</strain>
    </source>
</reference>
<gene>
    <name evidence="3" type="ORF">EB241_07130</name>
</gene>
<dbReference type="EMBL" id="RHHM01000004">
    <property type="protein sequence ID" value="RQM38952.1"/>
    <property type="molecule type" value="Genomic_DNA"/>
</dbReference>
<dbReference type="AlphaFoldDB" id="A0A3N6TUL7"/>
<feature type="compositionally biased region" description="Polar residues" evidence="1">
    <location>
        <begin position="173"/>
        <end position="189"/>
    </location>
</feature>
<evidence type="ECO:0000313" key="4">
    <source>
        <dbReference type="Proteomes" id="UP000279457"/>
    </source>
</evidence>
<dbReference type="OrthoDB" id="6561821at2"/>
<organism evidence="3 4">
    <name type="scientific">Erwinia psidii</name>
    <dbReference type="NCBI Taxonomy" id="69224"/>
    <lineage>
        <taxon>Bacteria</taxon>
        <taxon>Pseudomonadati</taxon>
        <taxon>Pseudomonadota</taxon>
        <taxon>Gammaproteobacteria</taxon>
        <taxon>Enterobacterales</taxon>
        <taxon>Erwiniaceae</taxon>
        <taxon>Erwinia</taxon>
    </lineage>
</organism>
<evidence type="ECO:0000313" key="3">
    <source>
        <dbReference type="EMBL" id="RQM38952.1"/>
    </source>
</evidence>
<dbReference type="InterPro" id="IPR056746">
    <property type="entry name" value="SPAN_dom"/>
</dbReference>
<dbReference type="Proteomes" id="UP000279457">
    <property type="component" value="Unassembled WGS sequence"/>
</dbReference>
<evidence type="ECO:0000259" key="2">
    <source>
        <dbReference type="Pfam" id="PF02510"/>
    </source>
</evidence>
<feature type="domain" description="Surface presentation of antigen" evidence="2">
    <location>
        <begin position="230"/>
        <end position="309"/>
    </location>
</feature>
<feature type="region of interest" description="Disordered" evidence="1">
    <location>
        <begin position="169"/>
        <end position="204"/>
    </location>
</feature>